<reference evidence="1 2" key="1">
    <citation type="journal article" date="2016" name="Nat. Commun.">
        <title>Thousands of microbial genomes shed light on interconnected biogeochemical processes in an aquifer system.</title>
        <authorList>
            <person name="Anantharaman K."/>
            <person name="Brown C.T."/>
            <person name="Hug L.A."/>
            <person name="Sharon I."/>
            <person name="Castelle C.J."/>
            <person name="Probst A.J."/>
            <person name="Thomas B.C."/>
            <person name="Singh A."/>
            <person name="Wilkins M.J."/>
            <person name="Karaoz U."/>
            <person name="Brodie E.L."/>
            <person name="Williams K.H."/>
            <person name="Hubbard S.S."/>
            <person name="Banfield J.F."/>
        </authorList>
    </citation>
    <scope>NUCLEOTIDE SEQUENCE [LARGE SCALE GENOMIC DNA]</scope>
</reference>
<proteinExistence type="predicted"/>
<comment type="caution">
    <text evidence="1">The sequence shown here is derived from an EMBL/GenBank/DDBJ whole genome shotgun (WGS) entry which is preliminary data.</text>
</comment>
<evidence type="ECO:0000313" key="1">
    <source>
        <dbReference type="EMBL" id="OGG14928.1"/>
    </source>
</evidence>
<dbReference type="Proteomes" id="UP000177416">
    <property type="component" value="Unassembled WGS sequence"/>
</dbReference>
<name>A0A1F5ZR61_9BACT</name>
<gene>
    <name evidence="1" type="ORF">A2875_03125</name>
</gene>
<sequence length="357" mass="39648">MVGGFVVLCVGFVSGFVAGKTLYAPKSTLSPAPIAYSSPFPTPDPTTGWKTFLNGNYKYEFKYPQDWPDIPLIASNQKDGFQFAGQTVYASRNFPKVQPPQLQIEVFKSERELSSDELEEKESCGSPVFTISKRTVGGVPAIIGKRLASRDPGAPYYTGLHYCVRAYQSGFIYSLLWEEGSDKDSGVFDKILGTFRFLDTVVPSSVPNVKNIKVLKYNLQSDWKTVQDKTGALEVGYDPSISKVSEPAVENSISIYKTNRILGSFMTVRLLPYDGGSRHEFLYVQIGEKPVKEDLLPSYHEQEYTYTGRSCLFLIGITISQFPTTWGMCDAGGGKAFLITSYDDGDFEKTAQTIRLL</sequence>
<dbReference type="AlphaFoldDB" id="A0A1F5ZR61"/>
<evidence type="ECO:0000313" key="2">
    <source>
        <dbReference type="Proteomes" id="UP000177416"/>
    </source>
</evidence>
<protein>
    <submittedName>
        <fullName evidence="1">Uncharacterized protein</fullName>
    </submittedName>
</protein>
<accession>A0A1F5ZR61</accession>
<organism evidence="1 2">
    <name type="scientific">Candidatus Gottesmanbacteria bacterium RIFCSPHIGHO2_01_FULL_46_14</name>
    <dbReference type="NCBI Taxonomy" id="1798380"/>
    <lineage>
        <taxon>Bacteria</taxon>
        <taxon>Candidatus Gottesmaniibacteriota</taxon>
    </lineage>
</organism>
<dbReference type="EMBL" id="MFJJ01000010">
    <property type="protein sequence ID" value="OGG14928.1"/>
    <property type="molecule type" value="Genomic_DNA"/>
</dbReference>